<proteinExistence type="predicted"/>
<keyword evidence="3" id="KW-1185">Reference proteome</keyword>
<evidence type="ECO:0000313" key="3">
    <source>
        <dbReference type="Proteomes" id="UP000653076"/>
    </source>
</evidence>
<comment type="caution">
    <text evidence="2">The sequence shown here is derived from an EMBL/GenBank/DDBJ whole genome shotgun (WGS) entry which is preliminary data.</text>
</comment>
<gene>
    <name evidence="2" type="ORF">Vqi01_16640</name>
</gene>
<reference evidence="2 3" key="1">
    <citation type="submission" date="2021-01" db="EMBL/GenBank/DDBJ databases">
        <title>Whole genome shotgun sequence of Verrucosispora qiuiae NBRC 106684.</title>
        <authorList>
            <person name="Komaki H."/>
            <person name="Tamura T."/>
        </authorList>
    </citation>
    <scope>NUCLEOTIDE SEQUENCE [LARGE SCALE GENOMIC DNA]</scope>
    <source>
        <strain evidence="2 3">NBRC 106684</strain>
    </source>
</reference>
<protein>
    <recommendedName>
        <fullName evidence="4">Type VII secretion protein EccE</fullName>
    </recommendedName>
</protein>
<evidence type="ECO:0000313" key="2">
    <source>
        <dbReference type="EMBL" id="GIJ26502.1"/>
    </source>
</evidence>
<evidence type="ECO:0008006" key="4">
    <source>
        <dbReference type="Google" id="ProtNLM"/>
    </source>
</evidence>
<dbReference type="RefSeq" id="WP_239098254.1">
    <property type="nucleotide sequence ID" value="NZ_BOPC01000022.1"/>
</dbReference>
<dbReference type="Proteomes" id="UP000653076">
    <property type="component" value="Unassembled WGS sequence"/>
</dbReference>
<evidence type="ECO:0000256" key="1">
    <source>
        <dbReference type="SAM" id="MobiDB-lite"/>
    </source>
</evidence>
<organism evidence="2 3">
    <name type="scientific">Micromonospora qiuiae</name>
    <dbReference type="NCBI Taxonomy" id="502268"/>
    <lineage>
        <taxon>Bacteria</taxon>
        <taxon>Bacillati</taxon>
        <taxon>Actinomycetota</taxon>
        <taxon>Actinomycetes</taxon>
        <taxon>Micromonosporales</taxon>
        <taxon>Micromonosporaceae</taxon>
        <taxon>Micromonospora</taxon>
    </lineage>
</organism>
<feature type="region of interest" description="Disordered" evidence="1">
    <location>
        <begin position="1"/>
        <end position="37"/>
    </location>
</feature>
<dbReference type="InterPro" id="IPR021368">
    <property type="entry name" value="T7SS_EccE"/>
</dbReference>
<sequence length="609" mass="63577">MATTDTPTRPVAAPRAAPPGRPPSTGHRIQTAQRRHGALWPARRPRAGQVATAQVALAAIVAALGRGTLPVLAAALSAAVLLALAWCRIRQRWLYEWLGIGLGYLTRRRAIAAKAGPRALLDLVHPGGVLRSVELAGSPVALLDDPDGLVALLEIGDPADLLGDGAQQLPSPTCLLPTSSEPAPSVRVQLVLAGAAAPAVGVGNGAAATSYRQLTDGHLAGWERAVLAVRVSRIQGWPEEALRQVLVGAVRRLVRRLAPMAVRPLGEEPTLRILAEFAHYDGREVRESWQVVRAGGLLQTTFRLQRWPAADVAPLLVPRLLTLPATATTVSLHAESDRTASTGLTVRLSAVTAAELSAAARALRRVVATGGGAVERLDGAHLAGLAATLPLARPGASPIPGPAELTLPYGSAGLMLGANRHGSAVTVRLFRPAGTRVLLVGGLPAAQLVAMRTLALGARVVVQTTRPHAWEPFVRALSMPGTTIPLLPPGRPVPGGPVTPLAPLLVILDAPPPAGPRPGVAWQTTLLVRDQLTTADADALGRADLAVLQPLSPAEAAIAGTTLGLGESAQWLTRIRHDMVAVVNRRALRWAMLTGTPIEAQLIGRPSRR</sequence>
<dbReference type="EMBL" id="BOPC01000022">
    <property type="protein sequence ID" value="GIJ26502.1"/>
    <property type="molecule type" value="Genomic_DNA"/>
</dbReference>
<name>A0ABQ4J8M8_9ACTN</name>
<feature type="compositionally biased region" description="Low complexity" evidence="1">
    <location>
        <begin position="1"/>
        <end position="15"/>
    </location>
</feature>
<dbReference type="NCBIfam" id="TIGR03923">
    <property type="entry name" value="T7SS_EccE"/>
    <property type="match status" value="1"/>
</dbReference>
<accession>A0ABQ4J8M8</accession>